<dbReference type="AlphaFoldDB" id="A0A544TLB3"/>
<sequence>MYDFAIVGGGIVGLSTGVELTKAYPGASIIVFEKEKELAFHQTGHNSGVIHSGIYYKPGSFKAKFAREGSQSMVAFCKEHNIEHDICGKLIVATNLEEVPLLENLYSRGLENGLAIEWLTKKQIPEYEPHVNGVAAIRVPQAGIVNYKQVSLKFAELICKSGGEIHLNSKVDGILEEDDHVELKVGTKSFQAKCMINCGGLHSDEIAKKAGYQTDMKIIPFRGEYYKLRPEKRYLVKNLIYPVPNPNFPFLGVHFTRMIGGEVDAGPNAVLSWKKEGYKKTDINIKELASFLTYKGLWKMAGGFMSEGFEEYKRSFSKKIFTKSLQKLIPELQEEDLIPAPAGVRAQAISSDGKMVDDFFIIKGKRVIHVCNAPSPAATASIEIGKEIVRRINTRKDVNQYV</sequence>
<dbReference type="Pfam" id="PF01266">
    <property type="entry name" value="DAO"/>
    <property type="match status" value="1"/>
</dbReference>
<comment type="similarity">
    <text evidence="5">Belongs to the L2HGDH family.</text>
</comment>
<reference evidence="7 8" key="1">
    <citation type="submission" date="2019-05" db="EMBL/GenBank/DDBJ databases">
        <title>Psychrobacillus vulpis sp. nov., a new species isolated from feces of a red fox that inhabits in The Tablas de Daimiel Natural Park, Albacete, Spain.</title>
        <authorList>
            <person name="Rodriguez M."/>
            <person name="Reina J.C."/>
            <person name="Bejar V."/>
            <person name="Llamas I."/>
        </authorList>
    </citation>
    <scope>NUCLEOTIDE SEQUENCE [LARGE SCALE GENOMIC DNA]</scope>
    <source>
        <strain evidence="7 8">NHI-2</strain>
    </source>
</reference>
<keyword evidence="4 7" id="KW-0560">Oxidoreductase</keyword>
<dbReference type="PANTHER" id="PTHR43104:SF2">
    <property type="entry name" value="L-2-HYDROXYGLUTARATE DEHYDROGENASE, MITOCHONDRIAL"/>
    <property type="match status" value="1"/>
</dbReference>
<dbReference type="InterPro" id="IPR006076">
    <property type="entry name" value="FAD-dep_OxRdtase"/>
</dbReference>
<keyword evidence="2" id="KW-0285">Flavoprotein</keyword>
<keyword evidence="3" id="KW-0274">FAD</keyword>
<organism evidence="7 8">
    <name type="scientific">Psychrobacillus soli</name>
    <dbReference type="NCBI Taxonomy" id="1543965"/>
    <lineage>
        <taxon>Bacteria</taxon>
        <taxon>Bacillati</taxon>
        <taxon>Bacillota</taxon>
        <taxon>Bacilli</taxon>
        <taxon>Bacillales</taxon>
        <taxon>Bacillaceae</taxon>
        <taxon>Psychrobacillus</taxon>
    </lineage>
</organism>
<evidence type="ECO:0000256" key="4">
    <source>
        <dbReference type="ARBA" id="ARBA00023002"/>
    </source>
</evidence>
<evidence type="ECO:0000256" key="3">
    <source>
        <dbReference type="ARBA" id="ARBA00022827"/>
    </source>
</evidence>
<comment type="cofactor">
    <cofactor evidence="1">
        <name>FAD</name>
        <dbReference type="ChEBI" id="CHEBI:57692"/>
    </cofactor>
</comment>
<dbReference type="EMBL" id="VDGG01000003">
    <property type="protein sequence ID" value="TQR18229.1"/>
    <property type="molecule type" value="Genomic_DNA"/>
</dbReference>
<accession>A0A544TLB3</accession>
<dbReference type="NCBIfam" id="NF008726">
    <property type="entry name" value="PRK11728.1"/>
    <property type="match status" value="1"/>
</dbReference>
<dbReference type="GO" id="GO:0005737">
    <property type="term" value="C:cytoplasm"/>
    <property type="evidence" value="ECO:0007669"/>
    <property type="project" value="TreeGrafter"/>
</dbReference>
<comment type="caution">
    <text evidence="7">The sequence shown here is derived from an EMBL/GenBank/DDBJ whole genome shotgun (WGS) entry which is preliminary data.</text>
</comment>
<evidence type="ECO:0000256" key="1">
    <source>
        <dbReference type="ARBA" id="ARBA00001974"/>
    </source>
</evidence>
<gene>
    <name evidence="7" type="primary">lhgO</name>
    <name evidence="7" type="ORF">FG383_01965</name>
</gene>
<proteinExistence type="inferred from homology"/>
<protein>
    <submittedName>
        <fullName evidence="7">L-2-hydroxyglutarate oxidase</fullName>
        <ecNumber evidence="7">1.1.3.-</ecNumber>
    </submittedName>
</protein>
<name>A0A544TLB3_9BACI</name>
<evidence type="ECO:0000256" key="2">
    <source>
        <dbReference type="ARBA" id="ARBA00022630"/>
    </source>
</evidence>
<dbReference type="GO" id="GO:0047545">
    <property type="term" value="F:(S)-2-hydroxyglutarate dehydrogenase activity"/>
    <property type="evidence" value="ECO:0007669"/>
    <property type="project" value="TreeGrafter"/>
</dbReference>
<dbReference type="InterPro" id="IPR036188">
    <property type="entry name" value="FAD/NAD-bd_sf"/>
</dbReference>
<dbReference type="EC" id="1.1.3.-" evidence="7"/>
<feature type="domain" description="FAD dependent oxidoreductase" evidence="6">
    <location>
        <begin position="3"/>
        <end position="390"/>
    </location>
</feature>
<evidence type="ECO:0000259" key="6">
    <source>
        <dbReference type="Pfam" id="PF01266"/>
    </source>
</evidence>
<dbReference type="SUPFAM" id="SSF51905">
    <property type="entry name" value="FAD/NAD(P)-binding domain"/>
    <property type="match status" value="1"/>
</dbReference>
<dbReference type="Gene3D" id="3.30.9.10">
    <property type="entry name" value="D-Amino Acid Oxidase, subunit A, domain 2"/>
    <property type="match status" value="1"/>
</dbReference>
<dbReference type="Proteomes" id="UP000318937">
    <property type="component" value="Unassembled WGS sequence"/>
</dbReference>
<dbReference type="OrthoDB" id="9801699at2"/>
<dbReference type="Gene3D" id="3.50.50.60">
    <property type="entry name" value="FAD/NAD(P)-binding domain"/>
    <property type="match status" value="1"/>
</dbReference>
<dbReference type="RefSeq" id="WP_142605169.1">
    <property type="nucleotide sequence ID" value="NZ_VDGG01000003.1"/>
</dbReference>
<evidence type="ECO:0000256" key="5">
    <source>
        <dbReference type="ARBA" id="ARBA00037941"/>
    </source>
</evidence>
<keyword evidence="8" id="KW-1185">Reference proteome</keyword>
<evidence type="ECO:0000313" key="8">
    <source>
        <dbReference type="Proteomes" id="UP000318937"/>
    </source>
</evidence>
<dbReference type="PANTHER" id="PTHR43104">
    <property type="entry name" value="L-2-HYDROXYGLUTARATE DEHYDROGENASE, MITOCHONDRIAL"/>
    <property type="match status" value="1"/>
</dbReference>
<evidence type="ECO:0000313" key="7">
    <source>
        <dbReference type="EMBL" id="TQR18229.1"/>
    </source>
</evidence>